<name>A0ABZ3ECH7_9STAP</name>
<reference evidence="1 2" key="1">
    <citation type="journal article" date="2024" name="Pathogens">
        <title>Staphylococcus hsinchuensis sp. nov., Isolated from Soymilk.</title>
        <authorList>
            <person name="Wang Y.T."/>
            <person name="Lin Y.C."/>
            <person name="Hsieh Y.H."/>
            <person name="Lin Y.T."/>
            <person name="Hamada M."/>
            <person name="Chen C.C."/>
            <person name="Liou J.S."/>
            <person name="Lee A.Y."/>
            <person name="Zhang W.L."/>
            <person name="Chen Y.T."/>
            <person name="Huang C.H."/>
        </authorList>
    </citation>
    <scope>NUCLEOTIDE SEQUENCE [LARGE SCALE GENOMIC DNA]</scope>
    <source>
        <strain evidence="1 2">H164</strain>
    </source>
</reference>
<dbReference type="NCBIfam" id="TIGR04223">
    <property type="entry name" value="quorum_AgrD"/>
    <property type="match status" value="1"/>
</dbReference>
<dbReference type="RefSeq" id="WP_251518356.1">
    <property type="nucleotide sequence ID" value="NZ_CP128355.1"/>
</dbReference>
<organism evidence="1 2">
    <name type="scientific">Staphylococcus hsinchuensis</name>
    <dbReference type="NCBI Taxonomy" id="3051183"/>
    <lineage>
        <taxon>Bacteria</taxon>
        <taxon>Bacillati</taxon>
        <taxon>Bacillota</taxon>
        <taxon>Bacilli</taxon>
        <taxon>Bacillales</taxon>
        <taxon>Staphylococcaceae</taxon>
        <taxon>Staphylococcus</taxon>
    </lineage>
</organism>
<accession>A0ABZ3ECH7</accession>
<dbReference type="SMART" id="SM00794">
    <property type="entry name" value="AgrD"/>
    <property type="match status" value="1"/>
</dbReference>
<dbReference type="EMBL" id="CP128355">
    <property type="protein sequence ID" value="XAF70523.1"/>
    <property type="molecule type" value="Genomic_DNA"/>
</dbReference>
<gene>
    <name evidence="1" type="ORF">QQM35_10870</name>
</gene>
<dbReference type="Pfam" id="PF05931">
    <property type="entry name" value="AgrD"/>
    <property type="match status" value="1"/>
</dbReference>
<sequence>MQIFESILNIITKLFSLLGTSATGKPCGGFFDEPEVPKELTELYE</sequence>
<dbReference type="Proteomes" id="UP001436297">
    <property type="component" value="Chromosome"/>
</dbReference>
<evidence type="ECO:0000313" key="2">
    <source>
        <dbReference type="Proteomes" id="UP001436297"/>
    </source>
</evidence>
<proteinExistence type="predicted"/>
<evidence type="ECO:0000313" key="1">
    <source>
        <dbReference type="EMBL" id="XAF70523.1"/>
    </source>
</evidence>
<keyword evidence="2" id="KW-1185">Reference proteome</keyword>
<protein>
    <submittedName>
        <fullName evidence="1">Cyclic lactone autoinducer peptide</fullName>
    </submittedName>
</protein>
<dbReference type="InterPro" id="IPR009229">
    <property type="entry name" value="AgrD"/>
</dbReference>